<dbReference type="EMBL" id="LZSF01000038">
    <property type="protein sequence ID" value="OBA91036.1"/>
    <property type="molecule type" value="Genomic_DNA"/>
</dbReference>
<keyword evidence="1 3" id="KW-0378">Hydrolase</keyword>
<comment type="caution">
    <text evidence="3">The sequence shown here is derived from an EMBL/GenBank/DDBJ whole genome shotgun (WGS) entry which is preliminary data.</text>
</comment>
<protein>
    <submittedName>
        <fullName evidence="3">Alpha/beta hydrolase</fullName>
    </submittedName>
</protein>
<dbReference type="InterPro" id="IPR000639">
    <property type="entry name" value="Epox_hydrolase-like"/>
</dbReference>
<dbReference type="Pfam" id="PF00561">
    <property type="entry name" value="Abhydrolase_1"/>
    <property type="match status" value="1"/>
</dbReference>
<feature type="domain" description="AB hydrolase-1" evidence="2">
    <location>
        <begin position="51"/>
        <end position="305"/>
    </location>
</feature>
<proteinExistence type="predicted"/>
<dbReference type="InterPro" id="IPR000073">
    <property type="entry name" value="AB_hydrolase_1"/>
</dbReference>
<dbReference type="OrthoDB" id="2987348at2"/>
<name>A0A1A0N148_MYCMU</name>
<evidence type="ECO:0000313" key="6">
    <source>
        <dbReference type="Proteomes" id="UP000294929"/>
    </source>
</evidence>
<evidence type="ECO:0000259" key="2">
    <source>
        <dbReference type="Pfam" id="PF00561"/>
    </source>
</evidence>
<accession>A0A1A0N148</accession>
<dbReference type="PRINTS" id="PR00111">
    <property type="entry name" value="ABHYDROLASE"/>
</dbReference>
<dbReference type="RefSeq" id="WP_064857700.1">
    <property type="nucleotide sequence ID" value="NZ_JAPMJT010000001.1"/>
</dbReference>
<evidence type="ECO:0000313" key="3">
    <source>
        <dbReference type="EMBL" id="OBA91036.1"/>
    </source>
</evidence>
<evidence type="ECO:0000256" key="1">
    <source>
        <dbReference type="ARBA" id="ARBA00022801"/>
    </source>
</evidence>
<dbReference type="EMBL" id="SDLO01000006">
    <property type="protein sequence ID" value="TDK90536.1"/>
    <property type="molecule type" value="Genomic_DNA"/>
</dbReference>
<sequence>MPPPDPSVVRIDGPWRHLQVHANGIRFHVVEAEGSEPEDRNADGSSNAERPLVILLHGFASFWYSWRHQLRDLRGARVVAVDLRGYGGSDKPPTGYDGWTLAGDTAGLVRALGHHSAVLVGHADGGLVCWATAMLHPRAVRGIALVSSPHPVALRSSTLTDKGQRAALLPAMLRNQVPWWPEHVLTRRGGAAVEQLVRSRAGAAWPASADFAQTAAHLRTAIQIPSAAHSALEYQRWAARSQVRGEGRRFMRAMKQRTAVPVLHLHGTADPYVLDDPVRRTQRYAPQTRFVSVPGAGHFAHEEQPSTVTSELSTFLHQLPG</sequence>
<evidence type="ECO:0000313" key="4">
    <source>
        <dbReference type="EMBL" id="TDK90536.1"/>
    </source>
</evidence>
<dbReference type="PANTHER" id="PTHR43329">
    <property type="entry name" value="EPOXIDE HYDROLASE"/>
    <property type="match status" value="1"/>
</dbReference>
<dbReference type="AlphaFoldDB" id="A0A1A0N148"/>
<dbReference type="SUPFAM" id="SSF53474">
    <property type="entry name" value="alpha/beta-Hydrolases"/>
    <property type="match status" value="1"/>
</dbReference>
<reference evidence="3 5" key="1">
    <citation type="submission" date="2016-06" db="EMBL/GenBank/DDBJ databases">
        <authorList>
            <person name="Kjaerup R.B."/>
            <person name="Dalgaard T.S."/>
            <person name="Juul-Madsen H.R."/>
        </authorList>
    </citation>
    <scope>NUCLEOTIDE SEQUENCE [LARGE SCALE GENOMIC DNA]</scope>
    <source>
        <strain evidence="3 5">1199456.5</strain>
    </source>
</reference>
<dbReference type="Proteomes" id="UP000294929">
    <property type="component" value="Unassembled WGS sequence"/>
</dbReference>
<evidence type="ECO:0000313" key="5">
    <source>
        <dbReference type="Proteomes" id="UP000093962"/>
    </source>
</evidence>
<dbReference type="PRINTS" id="PR00412">
    <property type="entry name" value="EPOXHYDRLASE"/>
</dbReference>
<organism evidence="3 5">
    <name type="scientific">Mycolicibacterium mucogenicum</name>
    <name type="common">Mycobacterium mucogenicum</name>
    <dbReference type="NCBI Taxonomy" id="56689"/>
    <lineage>
        <taxon>Bacteria</taxon>
        <taxon>Bacillati</taxon>
        <taxon>Actinomycetota</taxon>
        <taxon>Actinomycetes</taxon>
        <taxon>Mycobacteriales</taxon>
        <taxon>Mycobacteriaceae</taxon>
        <taxon>Mycolicibacterium</taxon>
    </lineage>
</organism>
<dbReference type="Proteomes" id="UP000093962">
    <property type="component" value="Unassembled WGS sequence"/>
</dbReference>
<dbReference type="GO" id="GO:0016787">
    <property type="term" value="F:hydrolase activity"/>
    <property type="evidence" value="ECO:0007669"/>
    <property type="project" value="UniProtKB-KW"/>
</dbReference>
<gene>
    <name evidence="3" type="ORF">A5642_11355</name>
    <name evidence="4" type="ORF">EUA03_08945</name>
</gene>
<reference evidence="4 6" key="2">
    <citation type="submission" date="2019-01" db="EMBL/GenBank/DDBJ databases">
        <title>High-quality-draft genome sequences of five non-tuberculosis mycobacteriaceae isolated from a nosocomial environment.</title>
        <authorList>
            <person name="Tiago I."/>
            <person name="Alarico S."/>
            <person name="Pereira S.G."/>
            <person name="Coelho C."/>
            <person name="Maranha A."/>
            <person name="Empadinhas N."/>
        </authorList>
    </citation>
    <scope>NUCLEOTIDE SEQUENCE [LARGE SCALE GENOMIC DNA]</scope>
    <source>
        <strain evidence="4 6">24AIII</strain>
    </source>
</reference>
<dbReference type="InterPro" id="IPR029058">
    <property type="entry name" value="AB_hydrolase_fold"/>
</dbReference>
<dbReference type="Gene3D" id="3.40.50.1820">
    <property type="entry name" value="alpha/beta hydrolase"/>
    <property type="match status" value="1"/>
</dbReference>